<dbReference type="PANTHER" id="PTHR30055:SF234">
    <property type="entry name" value="HTH-TYPE TRANSCRIPTIONAL REGULATOR BETI"/>
    <property type="match status" value="1"/>
</dbReference>
<evidence type="ECO:0000256" key="1">
    <source>
        <dbReference type="ARBA" id="ARBA00023015"/>
    </source>
</evidence>
<dbReference type="PROSITE" id="PS50977">
    <property type="entry name" value="HTH_TETR_2"/>
    <property type="match status" value="1"/>
</dbReference>
<dbReference type="InterPro" id="IPR050109">
    <property type="entry name" value="HTH-type_TetR-like_transc_reg"/>
</dbReference>
<dbReference type="PANTHER" id="PTHR30055">
    <property type="entry name" value="HTH-TYPE TRANSCRIPTIONAL REGULATOR RUTR"/>
    <property type="match status" value="1"/>
</dbReference>
<evidence type="ECO:0000313" key="6">
    <source>
        <dbReference type="EMBL" id="CUU59775.1"/>
    </source>
</evidence>
<keyword evidence="1" id="KW-0805">Transcription regulation</keyword>
<organism evidence="6 7">
    <name type="scientific">Parafrankia irregularis</name>
    <dbReference type="NCBI Taxonomy" id="795642"/>
    <lineage>
        <taxon>Bacteria</taxon>
        <taxon>Bacillati</taxon>
        <taxon>Actinomycetota</taxon>
        <taxon>Actinomycetes</taxon>
        <taxon>Frankiales</taxon>
        <taxon>Frankiaceae</taxon>
        <taxon>Parafrankia</taxon>
    </lineage>
</organism>
<accession>A0A0S4QXB5</accession>
<keyword evidence="7" id="KW-1185">Reference proteome</keyword>
<evidence type="ECO:0000256" key="4">
    <source>
        <dbReference type="PROSITE-ProRule" id="PRU00335"/>
    </source>
</evidence>
<dbReference type="SUPFAM" id="SSF46689">
    <property type="entry name" value="Homeodomain-like"/>
    <property type="match status" value="1"/>
</dbReference>
<dbReference type="Gene3D" id="1.10.357.10">
    <property type="entry name" value="Tetracycline Repressor, domain 2"/>
    <property type="match status" value="1"/>
</dbReference>
<evidence type="ECO:0000259" key="5">
    <source>
        <dbReference type="PROSITE" id="PS50977"/>
    </source>
</evidence>
<dbReference type="Proteomes" id="UP000198802">
    <property type="component" value="Unassembled WGS sequence"/>
</dbReference>
<dbReference type="AlphaFoldDB" id="A0A0S4QXB5"/>
<evidence type="ECO:0000256" key="2">
    <source>
        <dbReference type="ARBA" id="ARBA00023125"/>
    </source>
</evidence>
<dbReference type="InterPro" id="IPR036271">
    <property type="entry name" value="Tet_transcr_reg_TetR-rel_C_sf"/>
</dbReference>
<feature type="domain" description="HTH tetR-type" evidence="5">
    <location>
        <begin position="9"/>
        <end position="69"/>
    </location>
</feature>
<sequence length="201" mass="22164">MKASTVKGEASADRILDAAFASIAAKGCGQVTLRGIAEEAGVALSQLSYYYGTKGKLFAAVLARMQRGYLATLGTWLDEQKTLRGQALALVNYNENVLRESPDMYRSFLEFFNFAMSSESFRPYVAGFISEISTMIEARMTHRDHRDVEREGHSVSTITRFVLSSSFGISLQHLLAPDNTDVLMGFEVMRSALAHMLTEAA</sequence>
<protein>
    <submittedName>
        <fullName evidence="6">DNA-binding transcriptional regulator, AcrR family</fullName>
    </submittedName>
</protein>
<dbReference type="RefSeq" id="WP_091284081.1">
    <property type="nucleotide sequence ID" value="NZ_FAOZ01000031.1"/>
</dbReference>
<reference evidence="7" key="1">
    <citation type="submission" date="2015-11" db="EMBL/GenBank/DDBJ databases">
        <authorList>
            <person name="Varghese N."/>
        </authorList>
    </citation>
    <scope>NUCLEOTIDE SEQUENCE [LARGE SCALE GENOMIC DNA]</scope>
    <source>
        <strain evidence="7">DSM 45899</strain>
    </source>
</reference>
<evidence type="ECO:0000256" key="3">
    <source>
        <dbReference type="ARBA" id="ARBA00023163"/>
    </source>
</evidence>
<dbReference type="GO" id="GO:0003700">
    <property type="term" value="F:DNA-binding transcription factor activity"/>
    <property type="evidence" value="ECO:0007669"/>
    <property type="project" value="TreeGrafter"/>
</dbReference>
<dbReference type="InterPro" id="IPR009057">
    <property type="entry name" value="Homeodomain-like_sf"/>
</dbReference>
<proteinExistence type="predicted"/>
<name>A0A0S4QXB5_9ACTN</name>
<evidence type="ECO:0000313" key="7">
    <source>
        <dbReference type="Proteomes" id="UP000198802"/>
    </source>
</evidence>
<gene>
    <name evidence="6" type="ORF">Ga0074812_13175</name>
</gene>
<dbReference type="EMBL" id="FAOZ01000031">
    <property type="protein sequence ID" value="CUU59775.1"/>
    <property type="molecule type" value="Genomic_DNA"/>
</dbReference>
<dbReference type="SUPFAM" id="SSF48498">
    <property type="entry name" value="Tetracyclin repressor-like, C-terminal domain"/>
    <property type="match status" value="1"/>
</dbReference>
<dbReference type="Pfam" id="PF00440">
    <property type="entry name" value="TetR_N"/>
    <property type="match status" value="1"/>
</dbReference>
<keyword evidence="2 4" id="KW-0238">DNA-binding</keyword>
<dbReference type="InterPro" id="IPR001647">
    <property type="entry name" value="HTH_TetR"/>
</dbReference>
<dbReference type="GO" id="GO:0000976">
    <property type="term" value="F:transcription cis-regulatory region binding"/>
    <property type="evidence" value="ECO:0007669"/>
    <property type="project" value="TreeGrafter"/>
</dbReference>
<feature type="DNA-binding region" description="H-T-H motif" evidence="4">
    <location>
        <begin position="32"/>
        <end position="51"/>
    </location>
</feature>
<keyword evidence="3" id="KW-0804">Transcription</keyword>